<sequence length="473" mass="46732">MDTARSPSAVRDGYLPSPYAPPPDGVYRDWSGRRYRVGPTAVELAGCERSRLLGLAAAALAAVGVLQYGYGAALPAVAAAHGWPPGAALLPFAVWALVQAGSAAPAARLRESGLLPPRAAVPLGSLLSALALFTLGSAPGLGWAVLGYGVLGGAGAGLVYHSCVHLAAAWYPERPTWHTAFTGGAFALGTVPVAVAAPTALAPASLPAACGVLAAVVAAVGVACGRRLHAPPADWWPPRTDPRRWALRPRSGPAACRDHSPAEAWRSGALPALHVVVAGAGAAALFDLAALPWLLSGSGFTPTAVAAAMGALVAASGLGRVAAGHWGEYGDRRRVLSATLACGAVAHLGMVGAVAAGSPGALVLFAVPAGLGAGACYPLTRALAEDFFGVRGSTRIHGLVYSAKGVGGLLGVGGAAALIAWGPGAGDAAAFGLAAAGAAAAVAAGTASRLRRPVLTKTIPRTSAIGPPADPLP</sequence>
<dbReference type="InterPro" id="IPR011701">
    <property type="entry name" value="MFS"/>
</dbReference>
<dbReference type="PANTHER" id="PTHR11360">
    <property type="entry name" value="MONOCARBOXYLATE TRANSPORTER"/>
    <property type="match status" value="1"/>
</dbReference>
<feature type="transmembrane region" description="Helical" evidence="1">
    <location>
        <begin position="206"/>
        <end position="225"/>
    </location>
</feature>
<dbReference type="InterPro" id="IPR050327">
    <property type="entry name" value="Proton-linked_MCT"/>
</dbReference>
<feature type="transmembrane region" description="Helical" evidence="1">
    <location>
        <begin position="428"/>
        <end position="447"/>
    </location>
</feature>
<feature type="transmembrane region" description="Helical" evidence="1">
    <location>
        <begin position="180"/>
        <end position="200"/>
    </location>
</feature>
<feature type="transmembrane region" description="Helical" evidence="1">
    <location>
        <begin position="300"/>
        <end position="323"/>
    </location>
</feature>
<comment type="caution">
    <text evidence="2">The sequence shown here is derived from an EMBL/GenBank/DDBJ whole genome shotgun (WGS) entry which is preliminary data.</text>
</comment>
<feature type="transmembrane region" description="Helical" evidence="1">
    <location>
        <begin position="361"/>
        <end position="380"/>
    </location>
</feature>
<dbReference type="RefSeq" id="WP_270681520.1">
    <property type="nucleotide sequence ID" value="NZ_JAQFWP010000119.1"/>
</dbReference>
<dbReference type="SUPFAM" id="SSF103473">
    <property type="entry name" value="MFS general substrate transporter"/>
    <property type="match status" value="1"/>
</dbReference>
<dbReference type="Proteomes" id="UP001165685">
    <property type="component" value="Unassembled WGS sequence"/>
</dbReference>
<keyword evidence="1" id="KW-1133">Transmembrane helix</keyword>
<accession>A0ABT4TW74</accession>
<feature type="transmembrane region" description="Helical" evidence="1">
    <location>
        <begin position="145"/>
        <end position="168"/>
    </location>
</feature>
<protein>
    <submittedName>
        <fullName evidence="2">MFS transporter</fullName>
    </submittedName>
</protein>
<proteinExistence type="predicted"/>
<evidence type="ECO:0000313" key="3">
    <source>
        <dbReference type="Proteomes" id="UP001165685"/>
    </source>
</evidence>
<keyword evidence="3" id="KW-1185">Reference proteome</keyword>
<keyword evidence="1" id="KW-0472">Membrane</keyword>
<feature type="transmembrane region" description="Helical" evidence="1">
    <location>
        <begin position="52"/>
        <end position="70"/>
    </location>
</feature>
<feature type="transmembrane region" description="Helical" evidence="1">
    <location>
        <begin position="401"/>
        <end position="422"/>
    </location>
</feature>
<feature type="transmembrane region" description="Helical" evidence="1">
    <location>
        <begin position="76"/>
        <end position="98"/>
    </location>
</feature>
<dbReference type="Pfam" id="PF07690">
    <property type="entry name" value="MFS_1"/>
    <property type="match status" value="1"/>
</dbReference>
<gene>
    <name evidence="2" type="ORF">O4U47_30800</name>
</gene>
<organism evidence="2 3">
    <name type="scientific">Nocardiopsis suaedae</name>
    <dbReference type="NCBI Taxonomy" id="3018444"/>
    <lineage>
        <taxon>Bacteria</taxon>
        <taxon>Bacillati</taxon>
        <taxon>Actinomycetota</taxon>
        <taxon>Actinomycetes</taxon>
        <taxon>Streptosporangiales</taxon>
        <taxon>Nocardiopsidaceae</taxon>
        <taxon>Nocardiopsis</taxon>
    </lineage>
</organism>
<evidence type="ECO:0000313" key="2">
    <source>
        <dbReference type="EMBL" id="MDA2808935.1"/>
    </source>
</evidence>
<dbReference type="PANTHER" id="PTHR11360:SF304">
    <property type="entry name" value="MFS DOMAIN-CONTAINING PROTEIN"/>
    <property type="match status" value="1"/>
</dbReference>
<dbReference type="EMBL" id="JAQFWP010000119">
    <property type="protein sequence ID" value="MDA2808935.1"/>
    <property type="molecule type" value="Genomic_DNA"/>
</dbReference>
<keyword evidence="1" id="KW-0812">Transmembrane</keyword>
<evidence type="ECO:0000256" key="1">
    <source>
        <dbReference type="SAM" id="Phobius"/>
    </source>
</evidence>
<feature type="transmembrane region" description="Helical" evidence="1">
    <location>
        <begin position="272"/>
        <end position="294"/>
    </location>
</feature>
<name>A0ABT4TW74_9ACTN</name>
<dbReference type="Gene3D" id="1.20.1250.20">
    <property type="entry name" value="MFS general substrate transporter like domains"/>
    <property type="match status" value="2"/>
</dbReference>
<feature type="transmembrane region" description="Helical" evidence="1">
    <location>
        <begin position="119"/>
        <end position="139"/>
    </location>
</feature>
<feature type="transmembrane region" description="Helical" evidence="1">
    <location>
        <begin position="335"/>
        <end position="355"/>
    </location>
</feature>
<reference evidence="2" key="1">
    <citation type="submission" date="2023-01" db="EMBL/GenBank/DDBJ databases">
        <title>Draft genome sequence of Nocardiopsis sp. LSu2-4 isolated from halophytes.</title>
        <authorList>
            <person name="Duangmal K."/>
            <person name="Chantavorakit T."/>
        </authorList>
    </citation>
    <scope>NUCLEOTIDE SEQUENCE</scope>
    <source>
        <strain evidence="2">LSu2-4</strain>
    </source>
</reference>
<dbReference type="InterPro" id="IPR036259">
    <property type="entry name" value="MFS_trans_sf"/>
</dbReference>